<keyword evidence="3" id="KW-1185">Reference proteome</keyword>
<name>A0A2B4R5C7_STYPI</name>
<feature type="compositionally biased region" description="Basic and acidic residues" evidence="1">
    <location>
        <begin position="76"/>
        <end position="96"/>
    </location>
</feature>
<protein>
    <submittedName>
        <fullName evidence="2">Uncharacterized protein</fullName>
    </submittedName>
</protein>
<reference evidence="3" key="1">
    <citation type="journal article" date="2017" name="bioRxiv">
        <title>Comparative analysis of the genomes of Stylophora pistillata and Acropora digitifera provides evidence for extensive differences between species of corals.</title>
        <authorList>
            <person name="Voolstra C.R."/>
            <person name="Li Y."/>
            <person name="Liew Y.J."/>
            <person name="Baumgarten S."/>
            <person name="Zoccola D."/>
            <person name="Flot J.-F."/>
            <person name="Tambutte S."/>
            <person name="Allemand D."/>
            <person name="Aranda M."/>
        </authorList>
    </citation>
    <scope>NUCLEOTIDE SEQUENCE [LARGE SCALE GENOMIC DNA]</scope>
</reference>
<organism evidence="2 3">
    <name type="scientific">Stylophora pistillata</name>
    <name type="common">Smooth cauliflower coral</name>
    <dbReference type="NCBI Taxonomy" id="50429"/>
    <lineage>
        <taxon>Eukaryota</taxon>
        <taxon>Metazoa</taxon>
        <taxon>Cnidaria</taxon>
        <taxon>Anthozoa</taxon>
        <taxon>Hexacorallia</taxon>
        <taxon>Scleractinia</taxon>
        <taxon>Astrocoeniina</taxon>
        <taxon>Pocilloporidae</taxon>
        <taxon>Stylophora</taxon>
    </lineage>
</organism>
<sequence length="141" mass="15678">MARLRQTTPVFKESPLPCAPPPSPVLGCRRNLGFAVLSSSPELQETQDIAEMNDSLVVALSRMRVEQSSLKRKKHSEHELPPGLENHDRAQHEQKRAKNHQRQSGSSSMKRQSLLTQSLPTAAVNTSFPVPRGIEDKMAFA</sequence>
<comment type="caution">
    <text evidence="2">The sequence shown here is derived from an EMBL/GenBank/DDBJ whole genome shotgun (WGS) entry which is preliminary data.</text>
</comment>
<proteinExistence type="predicted"/>
<feature type="compositionally biased region" description="Polar residues" evidence="1">
    <location>
        <begin position="102"/>
        <end position="128"/>
    </location>
</feature>
<feature type="region of interest" description="Disordered" evidence="1">
    <location>
        <begin position="1"/>
        <end position="22"/>
    </location>
</feature>
<evidence type="ECO:0000313" key="2">
    <source>
        <dbReference type="EMBL" id="PFX12356.1"/>
    </source>
</evidence>
<feature type="region of interest" description="Disordered" evidence="1">
    <location>
        <begin position="66"/>
        <end position="141"/>
    </location>
</feature>
<dbReference type="AlphaFoldDB" id="A0A2B4R5C7"/>
<dbReference type="EMBL" id="LSMT01001420">
    <property type="protein sequence ID" value="PFX12356.1"/>
    <property type="molecule type" value="Genomic_DNA"/>
</dbReference>
<accession>A0A2B4R5C7</accession>
<dbReference type="Proteomes" id="UP000225706">
    <property type="component" value="Unassembled WGS sequence"/>
</dbReference>
<evidence type="ECO:0000256" key="1">
    <source>
        <dbReference type="SAM" id="MobiDB-lite"/>
    </source>
</evidence>
<gene>
    <name evidence="2" type="ORF">AWC38_SpisGene23703</name>
</gene>
<evidence type="ECO:0000313" key="3">
    <source>
        <dbReference type="Proteomes" id="UP000225706"/>
    </source>
</evidence>